<dbReference type="GO" id="GO:0015629">
    <property type="term" value="C:actin cytoskeleton"/>
    <property type="evidence" value="ECO:0007669"/>
    <property type="project" value="TreeGrafter"/>
</dbReference>
<feature type="domain" description="Gelsolin-like" evidence="9">
    <location>
        <begin position="684"/>
        <end position="758"/>
    </location>
</feature>
<organism evidence="10 11">
    <name type="scientific">Scophthalmus maximus</name>
    <name type="common">Turbot</name>
    <name type="synonym">Psetta maxima</name>
    <dbReference type="NCBI Taxonomy" id="52904"/>
    <lineage>
        <taxon>Eukaryota</taxon>
        <taxon>Metazoa</taxon>
        <taxon>Chordata</taxon>
        <taxon>Craniata</taxon>
        <taxon>Vertebrata</taxon>
        <taxon>Euteleostomi</taxon>
        <taxon>Actinopterygii</taxon>
        <taxon>Neopterygii</taxon>
        <taxon>Teleostei</taxon>
        <taxon>Neoteleostei</taxon>
        <taxon>Acanthomorphata</taxon>
        <taxon>Carangaria</taxon>
        <taxon>Pleuronectiformes</taxon>
        <taxon>Pleuronectoidei</taxon>
        <taxon>Scophthalmidae</taxon>
        <taxon>Scophthalmus</taxon>
    </lineage>
</organism>
<feature type="domain" description="Gelsolin-like" evidence="9">
    <location>
        <begin position="622"/>
        <end position="666"/>
    </location>
</feature>
<dbReference type="CDD" id="cd11290">
    <property type="entry name" value="gelsolin_S1_like"/>
    <property type="match status" value="1"/>
</dbReference>
<dbReference type="GO" id="GO:0005546">
    <property type="term" value="F:phosphatidylinositol-4,5-bisphosphate binding"/>
    <property type="evidence" value="ECO:0007669"/>
    <property type="project" value="TreeGrafter"/>
</dbReference>
<dbReference type="SUPFAM" id="SSF55753">
    <property type="entry name" value="Actin depolymerizing proteins"/>
    <property type="match status" value="6"/>
</dbReference>
<dbReference type="GO" id="GO:0008154">
    <property type="term" value="P:actin polymerization or depolymerization"/>
    <property type="evidence" value="ECO:0007669"/>
    <property type="project" value="TreeGrafter"/>
</dbReference>
<dbReference type="FunFam" id="3.40.20.10:FF:000004">
    <property type="entry name" value="Gelsolin"/>
    <property type="match status" value="1"/>
</dbReference>
<evidence type="ECO:0000256" key="4">
    <source>
        <dbReference type="ARBA" id="ARBA00022490"/>
    </source>
</evidence>
<proteinExistence type="inferred from homology"/>
<dbReference type="GO" id="GO:0005737">
    <property type="term" value="C:cytoplasm"/>
    <property type="evidence" value="ECO:0007669"/>
    <property type="project" value="TreeGrafter"/>
</dbReference>
<dbReference type="CDD" id="cd11292">
    <property type="entry name" value="gelsolin_S3_like"/>
    <property type="match status" value="1"/>
</dbReference>
<dbReference type="InterPro" id="IPR007122">
    <property type="entry name" value="Villin/Gelsolin"/>
</dbReference>
<dbReference type="GO" id="GO:0007417">
    <property type="term" value="P:central nervous system development"/>
    <property type="evidence" value="ECO:0007669"/>
    <property type="project" value="TreeGrafter"/>
</dbReference>
<dbReference type="CDD" id="cd11291">
    <property type="entry name" value="gelsolin_S6_like"/>
    <property type="match status" value="1"/>
</dbReference>
<keyword evidence="4" id="KW-0963">Cytoplasm</keyword>
<dbReference type="FunFam" id="3.40.20.10:FF:000005">
    <property type="entry name" value="Gelsolin"/>
    <property type="match status" value="1"/>
</dbReference>
<reference evidence="10 11" key="1">
    <citation type="submission" date="2019-06" db="EMBL/GenBank/DDBJ databases">
        <title>Draft genomes of female and male turbot (Scophthalmus maximus).</title>
        <authorList>
            <person name="Xu H."/>
            <person name="Xu X.-W."/>
            <person name="Shao C."/>
            <person name="Chen S."/>
        </authorList>
    </citation>
    <scope>NUCLEOTIDE SEQUENCE [LARGE SCALE GENOMIC DNA]</scope>
    <source>
        <strain evidence="10">Ysfricsl-2016a</strain>
        <tissue evidence="10">Blood</tissue>
    </source>
</reference>
<feature type="domain" description="Gelsolin-like" evidence="9">
    <location>
        <begin position="504"/>
        <end position="581"/>
    </location>
</feature>
<keyword evidence="3" id="KW-0117">Actin capping</keyword>
<dbReference type="GO" id="GO:0051014">
    <property type="term" value="P:actin filament severing"/>
    <property type="evidence" value="ECO:0007669"/>
    <property type="project" value="TreeGrafter"/>
</dbReference>
<dbReference type="FunFam" id="3.40.20.10:FF:000002">
    <property type="entry name" value="Gelsolin"/>
    <property type="match status" value="1"/>
</dbReference>
<dbReference type="CDD" id="cd11288">
    <property type="entry name" value="gelsolin_S5_like"/>
    <property type="match status" value="1"/>
</dbReference>
<evidence type="ECO:0000256" key="2">
    <source>
        <dbReference type="ARBA" id="ARBA00008418"/>
    </source>
</evidence>
<dbReference type="AlphaFoldDB" id="A0A6A4TKI2"/>
<dbReference type="GO" id="GO:0051015">
    <property type="term" value="F:actin filament binding"/>
    <property type="evidence" value="ECO:0007669"/>
    <property type="project" value="InterPro"/>
</dbReference>
<dbReference type="Pfam" id="PF00626">
    <property type="entry name" value="Gelsolin"/>
    <property type="match status" value="5"/>
</dbReference>
<dbReference type="CDD" id="cd11293">
    <property type="entry name" value="gelsolin_S4_like"/>
    <property type="match status" value="1"/>
</dbReference>
<dbReference type="PANTHER" id="PTHR11977:SF27">
    <property type="entry name" value="SCINDERIN LIKE A-RELATED"/>
    <property type="match status" value="1"/>
</dbReference>
<protein>
    <recommendedName>
        <fullName evidence="9">Gelsolin-like domain-containing protein</fullName>
    </recommendedName>
</protein>
<dbReference type="SMART" id="SM00262">
    <property type="entry name" value="GEL"/>
    <property type="match status" value="5"/>
</dbReference>
<feature type="domain" description="Gelsolin-like" evidence="9">
    <location>
        <begin position="181"/>
        <end position="258"/>
    </location>
</feature>
<evidence type="ECO:0000256" key="7">
    <source>
        <dbReference type="ARBA" id="ARBA00023203"/>
    </source>
</evidence>
<evidence type="ECO:0000313" key="11">
    <source>
        <dbReference type="Proteomes" id="UP000438429"/>
    </source>
</evidence>
<gene>
    <name evidence="10" type="ORF">F2P81_006064</name>
</gene>
<keyword evidence="7" id="KW-0009">Actin-binding</keyword>
<comment type="caution">
    <text evidence="10">The sequence shown here is derived from an EMBL/GenBank/DDBJ whole genome shotgun (WGS) entry which is preliminary data.</text>
</comment>
<comment type="subcellular location">
    <subcellularLocation>
        <location evidence="1">Cytoplasm</location>
        <location evidence="1">Cytoskeleton</location>
    </subcellularLocation>
</comment>
<evidence type="ECO:0000256" key="5">
    <source>
        <dbReference type="ARBA" id="ARBA00022737"/>
    </source>
</evidence>
<evidence type="ECO:0000256" key="6">
    <source>
        <dbReference type="ARBA" id="ARBA00022837"/>
    </source>
</evidence>
<dbReference type="InterPro" id="IPR029006">
    <property type="entry name" value="ADF-H/Gelsolin-like_dom_sf"/>
</dbReference>
<dbReference type="PANTHER" id="PTHR11977">
    <property type="entry name" value="VILLIN"/>
    <property type="match status" value="1"/>
</dbReference>
<dbReference type="InterPro" id="IPR007123">
    <property type="entry name" value="Gelsolin-like_dom"/>
</dbReference>
<dbReference type="Proteomes" id="UP000438429">
    <property type="component" value="Unassembled WGS sequence"/>
</dbReference>
<name>A0A6A4TKI2_SCOMX</name>
<sequence length="784" mass="87991">MNRIKVGPLRILKHSIMSKYNGELTQREQELLKIRRDSDTKAAELVKMEKMLQQTKDMLDKKTEPGAESMAYQENMVEDLEEKVRSSRRYRRNSLHHTQMLESQMKTVKGELVGTLDHLHELRNVLRRSQQKAEERKAAMEKLAAGLSVSSQTLSTMALHKEFATAGKSPGLQVWRVEKMDLKPVPREFYGEFYTGDSYILLYTTSTPSYNVHTWIGEKSSLDEKAAAPIFMIQLDDFLNGKPVQYTEFQNDESVTFMSYFKAGIQYKQGGVSTGLKHAQSVEVKRLLHLKGRSSVRATEVDMSWGSFNQGDCFIIDLGELLGPMPNIPPGTSDKLPDKKNIPPTLYLISDAAGSMKTTKMADKPPFQQDALSNSDCYILDNAGDRKIFVWKGKDANPDERKAALTAANKFIKDKNYSPKTKVQIMPSGAENALFKHFFFNWIDKYETTGPSEAYTMGRIAQVPRIPFDSSTLHNNTAMAAQHGMVDDGSGDVKIYRVEDGDTVPVDPSTYGQFFGGDCYLVQYSYSTGARMRHIIYTWQGQKCSRDELTASAFLTVRMDDSMDKAAVQVRVTQGQEPAHLVSLFKNKPLVIHLGGTSRASGESKPASTRLYHIRQSCTKATRAVEVEPSASSLNTNDVFVLKTPKALMLWVGKGGTPEEKEAAKYVAGMLGGTATEVQETKEPEEVPGEFTQLDLATDDVMILDTYDQIFAWVGKDANETEKTGSLKIAQEYLDSDPSGRSSIPVTKMKQGEELLSFTGWFHAWDPKMWDKDILQRINDRLKE</sequence>
<accession>A0A6A4TKI2</accession>
<evidence type="ECO:0000259" key="9">
    <source>
        <dbReference type="Pfam" id="PF00626"/>
    </source>
</evidence>
<keyword evidence="5" id="KW-0677">Repeat</keyword>
<keyword evidence="6" id="KW-0106">Calcium</keyword>
<dbReference type="GO" id="GO:0051016">
    <property type="term" value="P:barbed-end actin filament capping"/>
    <property type="evidence" value="ECO:0007669"/>
    <property type="project" value="TreeGrafter"/>
</dbReference>
<dbReference type="Gene3D" id="3.40.20.10">
    <property type="entry name" value="Severin"/>
    <property type="match status" value="6"/>
</dbReference>
<dbReference type="PRINTS" id="PR00597">
    <property type="entry name" value="GELSOLIN"/>
</dbReference>
<dbReference type="GO" id="GO:0030031">
    <property type="term" value="P:cell projection assembly"/>
    <property type="evidence" value="ECO:0007669"/>
    <property type="project" value="TreeGrafter"/>
</dbReference>
<feature type="domain" description="Gelsolin-like" evidence="9">
    <location>
        <begin position="360"/>
        <end position="435"/>
    </location>
</feature>
<evidence type="ECO:0000313" key="10">
    <source>
        <dbReference type="EMBL" id="KAF0042532.1"/>
    </source>
</evidence>
<evidence type="ECO:0000256" key="1">
    <source>
        <dbReference type="ARBA" id="ARBA00004245"/>
    </source>
</evidence>
<evidence type="ECO:0000256" key="8">
    <source>
        <dbReference type="ARBA" id="ARBA00023212"/>
    </source>
</evidence>
<keyword evidence="8" id="KW-0206">Cytoskeleton</keyword>
<dbReference type="EMBL" id="VEVO01000005">
    <property type="protein sequence ID" value="KAF0042532.1"/>
    <property type="molecule type" value="Genomic_DNA"/>
</dbReference>
<comment type="similarity">
    <text evidence="2">Belongs to the villin/gelsolin family.</text>
</comment>
<evidence type="ECO:0000256" key="3">
    <source>
        <dbReference type="ARBA" id="ARBA00022467"/>
    </source>
</evidence>